<protein>
    <submittedName>
        <fullName evidence="1">Uncharacterized protein</fullName>
    </submittedName>
</protein>
<evidence type="ECO:0000313" key="2">
    <source>
        <dbReference type="Proteomes" id="UP000285405"/>
    </source>
</evidence>
<organism evidence="1 2">
    <name type="scientific">Golovinomyces cichoracearum</name>
    <dbReference type="NCBI Taxonomy" id="62708"/>
    <lineage>
        <taxon>Eukaryota</taxon>
        <taxon>Fungi</taxon>
        <taxon>Dikarya</taxon>
        <taxon>Ascomycota</taxon>
        <taxon>Pezizomycotina</taxon>
        <taxon>Leotiomycetes</taxon>
        <taxon>Erysiphales</taxon>
        <taxon>Erysiphaceae</taxon>
        <taxon>Golovinomyces</taxon>
    </lineage>
</organism>
<proteinExistence type="predicted"/>
<dbReference type="EMBL" id="MCBR01018815">
    <property type="protein sequence ID" value="RKF57632.1"/>
    <property type="molecule type" value="Genomic_DNA"/>
</dbReference>
<dbReference type="AlphaFoldDB" id="A0A420HJM4"/>
<sequence length="132" mass="14926">MSTATRSYYYMTAYYASLEEATEGEKAFALRNGYCLKIRRTKTVGNRTGGLIKGRILECVHSGKTSSVAQIRNTSTLHHDCPLQAQICKEKESNSVPYNRLRTSTTTERFNFICDKNYKPTPDSTSIFCFIA</sequence>
<accession>A0A420HJM4</accession>
<name>A0A420HJM4_9PEZI</name>
<dbReference type="Proteomes" id="UP000285405">
    <property type="component" value="Unassembled WGS sequence"/>
</dbReference>
<dbReference type="OrthoDB" id="10486892at2759"/>
<comment type="caution">
    <text evidence="1">The sequence shown here is derived from an EMBL/GenBank/DDBJ whole genome shotgun (WGS) entry which is preliminary data.</text>
</comment>
<reference evidence="1 2" key="1">
    <citation type="journal article" date="2018" name="BMC Genomics">
        <title>Comparative genome analyses reveal sequence features reflecting distinct modes of host-adaptation between dicot and monocot powdery mildew.</title>
        <authorList>
            <person name="Wu Y."/>
            <person name="Ma X."/>
            <person name="Pan Z."/>
            <person name="Kale S.D."/>
            <person name="Song Y."/>
            <person name="King H."/>
            <person name="Zhang Q."/>
            <person name="Presley C."/>
            <person name="Deng X."/>
            <person name="Wei C.I."/>
            <person name="Xiao S."/>
        </authorList>
    </citation>
    <scope>NUCLEOTIDE SEQUENCE [LARGE SCALE GENOMIC DNA]</scope>
    <source>
        <strain evidence="1">UCSC1</strain>
    </source>
</reference>
<evidence type="ECO:0000313" key="1">
    <source>
        <dbReference type="EMBL" id="RKF57632.1"/>
    </source>
</evidence>
<gene>
    <name evidence="1" type="ORF">GcC1_188058</name>
</gene>